<protein>
    <submittedName>
        <fullName evidence="1">Uncharacterized protein</fullName>
    </submittedName>
</protein>
<evidence type="ECO:0000313" key="2">
    <source>
        <dbReference type="Proteomes" id="UP000254266"/>
    </source>
</evidence>
<dbReference type="Proteomes" id="UP000254266">
    <property type="component" value="Unassembled WGS sequence"/>
</dbReference>
<accession>A0A370DI03</accession>
<sequence>MSYRKAINDKCKDCIFDPSNKHGTWRQQVYLCTVSSCPLWPIRPHPSTQNAIIQADEYAKTVFLSDEKISNDLKQMHS</sequence>
<organism evidence="1 2">
    <name type="scientific">endosymbiont of Galathealinum brachiosum</name>
    <dbReference type="NCBI Taxonomy" id="2200906"/>
    <lineage>
        <taxon>Bacteria</taxon>
        <taxon>Pseudomonadati</taxon>
        <taxon>Pseudomonadota</taxon>
        <taxon>Gammaproteobacteria</taxon>
        <taxon>sulfur-oxidizing symbionts</taxon>
    </lineage>
</organism>
<dbReference type="AlphaFoldDB" id="A0A370DI03"/>
<comment type="caution">
    <text evidence="1">The sequence shown here is derived from an EMBL/GenBank/DDBJ whole genome shotgun (WGS) entry which is preliminary data.</text>
</comment>
<name>A0A370DI03_9GAMM</name>
<reference evidence="1 2" key="1">
    <citation type="journal article" date="2018" name="ISME J.">
        <title>Endosymbiont genomes yield clues of tubeworm success.</title>
        <authorList>
            <person name="Li Y."/>
            <person name="Liles M.R."/>
            <person name="Halanych K.M."/>
        </authorList>
    </citation>
    <scope>NUCLEOTIDE SEQUENCE [LARGE SCALE GENOMIC DNA]</scope>
    <source>
        <strain evidence="1">A1464</strain>
    </source>
</reference>
<gene>
    <name evidence="1" type="ORF">DIZ80_03110</name>
</gene>
<evidence type="ECO:0000313" key="1">
    <source>
        <dbReference type="EMBL" id="RDH84483.1"/>
    </source>
</evidence>
<keyword evidence="2" id="KW-1185">Reference proteome</keyword>
<proteinExistence type="predicted"/>
<dbReference type="EMBL" id="QFXC01000007">
    <property type="protein sequence ID" value="RDH84483.1"/>
    <property type="molecule type" value="Genomic_DNA"/>
</dbReference>